<dbReference type="EMBL" id="GBRH01209396">
    <property type="protein sequence ID" value="JAD88499.1"/>
    <property type="molecule type" value="Transcribed_RNA"/>
</dbReference>
<organism evidence="2">
    <name type="scientific">Arundo donax</name>
    <name type="common">Giant reed</name>
    <name type="synonym">Donax arundinaceus</name>
    <dbReference type="NCBI Taxonomy" id="35708"/>
    <lineage>
        <taxon>Eukaryota</taxon>
        <taxon>Viridiplantae</taxon>
        <taxon>Streptophyta</taxon>
        <taxon>Embryophyta</taxon>
        <taxon>Tracheophyta</taxon>
        <taxon>Spermatophyta</taxon>
        <taxon>Magnoliopsida</taxon>
        <taxon>Liliopsida</taxon>
        <taxon>Poales</taxon>
        <taxon>Poaceae</taxon>
        <taxon>PACMAD clade</taxon>
        <taxon>Arundinoideae</taxon>
        <taxon>Arundineae</taxon>
        <taxon>Arundo</taxon>
    </lineage>
</organism>
<protein>
    <submittedName>
        <fullName evidence="2">Uncharacterized protein</fullName>
    </submittedName>
</protein>
<dbReference type="AlphaFoldDB" id="A0A0A9DIS2"/>
<sequence>MLFKIPVRICAIFRTFALFIFTAIMRTIRMTPNIAALSDQGTIGPPIGLGMPIIWTEPED</sequence>
<proteinExistence type="predicted"/>
<evidence type="ECO:0000256" key="1">
    <source>
        <dbReference type="SAM" id="Phobius"/>
    </source>
</evidence>
<name>A0A0A9DIS2_ARUDO</name>
<feature type="transmembrane region" description="Helical" evidence="1">
    <location>
        <begin position="6"/>
        <end position="24"/>
    </location>
</feature>
<accession>A0A0A9DIS2</accession>
<reference evidence="2" key="1">
    <citation type="submission" date="2014-09" db="EMBL/GenBank/DDBJ databases">
        <authorList>
            <person name="Magalhaes I.L.F."/>
            <person name="Oliveira U."/>
            <person name="Santos F.R."/>
            <person name="Vidigal T.H.D.A."/>
            <person name="Brescovit A.D."/>
            <person name="Santos A.J."/>
        </authorList>
    </citation>
    <scope>NUCLEOTIDE SEQUENCE</scope>
    <source>
        <tissue evidence="2">Shoot tissue taken approximately 20 cm above the soil surface</tissue>
    </source>
</reference>
<keyword evidence="1" id="KW-1133">Transmembrane helix</keyword>
<evidence type="ECO:0000313" key="2">
    <source>
        <dbReference type="EMBL" id="JAD88499.1"/>
    </source>
</evidence>
<reference evidence="2" key="2">
    <citation type="journal article" date="2015" name="Data Brief">
        <title>Shoot transcriptome of the giant reed, Arundo donax.</title>
        <authorList>
            <person name="Barrero R.A."/>
            <person name="Guerrero F.D."/>
            <person name="Moolhuijzen P."/>
            <person name="Goolsby J.A."/>
            <person name="Tidwell J."/>
            <person name="Bellgard S.E."/>
            <person name="Bellgard M.I."/>
        </authorList>
    </citation>
    <scope>NUCLEOTIDE SEQUENCE</scope>
    <source>
        <tissue evidence="2">Shoot tissue taken approximately 20 cm above the soil surface</tissue>
    </source>
</reference>
<keyword evidence="1" id="KW-0472">Membrane</keyword>
<keyword evidence="1" id="KW-0812">Transmembrane</keyword>